<dbReference type="InterPro" id="IPR023796">
    <property type="entry name" value="Serpin_dom"/>
</dbReference>
<dbReference type="InterPro" id="IPR036186">
    <property type="entry name" value="Serpin_sf"/>
</dbReference>
<gene>
    <name evidence="2" type="ORF">CAEBREN_12690</name>
</gene>
<dbReference type="Gene3D" id="3.30.497.10">
    <property type="entry name" value="Antithrombin, subunit I, domain 2"/>
    <property type="match status" value="1"/>
</dbReference>
<dbReference type="SUPFAM" id="SSF56574">
    <property type="entry name" value="Serpins"/>
    <property type="match status" value="1"/>
</dbReference>
<name>G0NJ11_CAEBE</name>
<protein>
    <recommendedName>
        <fullName evidence="1">Serpin domain-containing protein</fullName>
    </recommendedName>
</protein>
<dbReference type="InterPro" id="IPR042185">
    <property type="entry name" value="Serpin_sf_2"/>
</dbReference>
<accession>G0NJ11</accession>
<dbReference type="InterPro" id="IPR042178">
    <property type="entry name" value="Serpin_sf_1"/>
</dbReference>
<sequence length="156" mass="18388">MSIFQSDQFKSAMTEVVQKCLQPLEEKMEKRLRRLEKIYNDKADRKEEEVNLFWPAERAKLRNVKITLPVFSCNTTTDLKKVLKEVGIKEQAFVHQAHFQLNQSGVNVPHVPSEDASFEIIEHQDDNEKPIEFVANRPFMFMLTKSNHVMYLGWYQ</sequence>
<proteinExistence type="predicted"/>
<feature type="domain" description="Serpin" evidence="1">
    <location>
        <begin position="58"/>
        <end position="148"/>
    </location>
</feature>
<evidence type="ECO:0000313" key="2">
    <source>
        <dbReference type="EMBL" id="EGT32072.1"/>
    </source>
</evidence>
<evidence type="ECO:0000313" key="3">
    <source>
        <dbReference type="Proteomes" id="UP000008068"/>
    </source>
</evidence>
<dbReference type="OrthoDB" id="671595at2759"/>
<dbReference type="InParanoid" id="G0NJ11"/>
<dbReference type="Pfam" id="PF00079">
    <property type="entry name" value="Serpin"/>
    <property type="match status" value="1"/>
</dbReference>
<keyword evidence="3" id="KW-1185">Reference proteome</keyword>
<dbReference type="AlphaFoldDB" id="G0NJ11"/>
<dbReference type="EMBL" id="GL379893">
    <property type="protein sequence ID" value="EGT32072.1"/>
    <property type="molecule type" value="Genomic_DNA"/>
</dbReference>
<organism evidence="3">
    <name type="scientific">Caenorhabditis brenneri</name>
    <name type="common">Nematode worm</name>
    <dbReference type="NCBI Taxonomy" id="135651"/>
    <lineage>
        <taxon>Eukaryota</taxon>
        <taxon>Metazoa</taxon>
        <taxon>Ecdysozoa</taxon>
        <taxon>Nematoda</taxon>
        <taxon>Chromadorea</taxon>
        <taxon>Rhabditida</taxon>
        <taxon>Rhabditina</taxon>
        <taxon>Rhabditomorpha</taxon>
        <taxon>Rhabditoidea</taxon>
        <taxon>Rhabditidae</taxon>
        <taxon>Peloderinae</taxon>
        <taxon>Caenorhabditis</taxon>
    </lineage>
</organism>
<dbReference type="Proteomes" id="UP000008068">
    <property type="component" value="Unassembled WGS sequence"/>
</dbReference>
<dbReference type="Gene3D" id="2.30.39.10">
    <property type="entry name" value="Alpha-1-antitrypsin, domain 1"/>
    <property type="match status" value="1"/>
</dbReference>
<reference evidence="3" key="1">
    <citation type="submission" date="2011-07" db="EMBL/GenBank/DDBJ databases">
        <authorList>
            <consortium name="Caenorhabditis brenneri Sequencing and Analysis Consortium"/>
            <person name="Wilson R.K."/>
        </authorList>
    </citation>
    <scope>NUCLEOTIDE SEQUENCE [LARGE SCALE GENOMIC DNA]</scope>
    <source>
        <strain evidence="3">PB2801</strain>
    </source>
</reference>
<evidence type="ECO:0000259" key="1">
    <source>
        <dbReference type="Pfam" id="PF00079"/>
    </source>
</evidence>
<dbReference type="HOGENOM" id="CLU_1572051_0_0_1"/>